<dbReference type="Proteomes" id="UP000680304">
    <property type="component" value="Unassembled WGS sequence"/>
</dbReference>
<dbReference type="EMBL" id="BOVJ01000159">
    <property type="protein sequence ID" value="GIQ65948.1"/>
    <property type="molecule type" value="Genomic_DNA"/>
</dbReference>
<protein>
    <recommendedName>
        <fullName evidence="3">Cobalt transporter</fullName>
    </recommendedName>
</protein>
<comment type="caution">
    <text evidence="1">The sequence shown here is derived from an EMBL/GenBank/DDBJ whole genome shotgun (WGS) entry which is preliminary data.</text>
</comment>
<dbReference type="RefSeq" id="WP_213530486.1">
    <property type="nucleotide sequence ID" value="NZ_BOVJ01000159.1"/>
</dbReference>
<sequence>MHVSIRRLAAVMLLAATCLYVLSASGWEAVASGHEHLHGETSGEWANLFG</sequence>
<evidence type="ECO:0000313" key="2">
    <source>
        <dbReference type="Proteomes" id="UP000680304"/>
    </source>
</evidence>
<organism evidence="1 2">
    <name type="scientific">Paenibacillus cisolokensis</name>
    <dbReference type="NCBI Taxonomy" id="1658519"/>
    <lineage>
        <taxon>Bacteria</taxon>
        <taxon>Bacillati</taxon>
        <taxon>Bacillota</taxon>
        <taxon>Bacilli</taxon>
        <taxon>Bacillales</taxon>
        <taxon>Paenibacillaceae</taxon>
        <taxon>Paenibacillus</taxon>
    </lineage>
</organism>
<accession>A0ABQ4NCK0</accession>
<reference evidence="1 2" key="1">
    <citation type="submission" date="2021-04" db="EMBL/GenBank/DDBJ databases">
        <title>Draft genome sequence of Paenibacillus cisolokensis, LC2-13A.</title>
        <authorList>
            <person name="Uke A."/>
            <person name="Chhe C."/>
            <person name="Baramee S."/>
            <person name="Kosugi A."/>
        </authorList>
    </citation>
    <scope>NUCLEOTIDE SEQUENCE [LARGE SCALE GENOMIC DNA]</scope>
    <source>
        <strain evidence="1 2">LC2-13A</strain>
    </source>
</reference>
<name>A0ABQ4NCK0_9BACL</name>
<keyword evidence="2" id="KW-1185">Reference proteome</keyword>
<evidence type="ECO:0000313" key="1">
    <source>
        <dbReference type="EMBL" id="GIQ65948.1"/>
    </source>
</evidence>
<evidence type="ECO:0008006" key="3">
    <source>
        <dbReference type="Google" id="ProtNLM"/>
    </source>
</evidence>
<gene>
    <name evidence="1" type="ORF">PACILC2_45160</name>
</gene>
<proteinExistence type="predicted"/>